<evidence type="ECO:0000313" key="2">
    <source>
        <dbReference type="EMBL" id="SHK44338.1"/>
    </source>
</evidence>
<evidence type="ECO:0000256" key="1">
    <source>
        <dbReference type="SAM" id="Phobius"/>
    </source>
</evidence>
<dbReference type="AlphaFoldDB" id="A0A1M6SIE6"/>
<feature type="transmembrane region" description="Helical" evidence="1">
    <location>
        <begin position="12"/>
        <end position="44"/>
    </location>
</feature>
<evidence type="ECO:0008006" key="4">
    <source>
        <dbReference type="Google" id="ProtNLM"/>
    </source>
</evidence>
<accession>A0A1M6SIE6</accession>
<keyword evidence="1" id="KW-0472">Membrane</keyword>
<keyword evidence="1" id="KW-0812">Transmembrane</keyword>
<evidence type="ECO:0000313" key="3">
    <source>
        <dbReference type="Proteomes" id="UP000184130"/>
    </source>
</evidence>
<gene>
    <name evidence="2" type="ORF">SAMN05216463_103199</name>
</gene>
<organism evidence="2 3">
    <name type="scientific">Xylanibacter ruminicola</name>
    <name type="common">Prevotella ruminicola</name>
    <dbReference type="NCBI Taxonomy" id="839"/>
    <lineage>
        <taxon>Bacteria</taxon>
        <taxon>Pseudomonadati</taxon>
        <taxon>Bacteroidota</taxon>
        <taxon>Bacteroidia</taxon>
        <taxon>Bacteroidales</taxon>
        <taxon>Prevotellaceae</taxon>
        <taxon>Xylanibacter</taxon>
    </lineage>
</organism>
<name>A0A1M6SIE6_XYLRU</name>
<keyword evidence="1" id="KW-1133">Transmembrane helix</keyword>
<proteinExistence type="predicted"/>
<sequence>MKTTDKFLFATAFILLVGLLLYINAIAILKIAISLITIGIILYWKIFPYKNQLYPKYAKIMDSVSIFLTPILQFFNKIPNVRLGDKLFVDTKYLVLCSILLFILVLL</sequence>
<protein>
    <recommendedName>
        <fullName evidence="4">YGGT family protein</fullName>
    </recommendedName>
</protein>
<dbReference type="EMBL" id="FRBD01000003">
    <property type="protein sequence ID" value="SHK44338.1"/>
    <property type="molecule type" value="Genomic_DNA"/>
</dbReference>
<feature type="transmembrane region" description="Helical" evidence="1">
    <location>
        <begin position="87"/>
        <end position="106"/>
    </location>
</feature>
<reference evidence="2 3" key="1">
    <citation type="submission" date="2016-11" db="EMBL/GenBank/DDBJ databases">
        <authorList>
            <person name="Jaros S."/>
            <person name="Januszkiewicz K."/>
            <person name="Wedrychowicz H."/>
        </authorList>
    </citation>
    <scope>NUCLEOTIDE SEQUENCE [LARGE SCALE GENOMIC DNA]</scope>
    <source>
        <strain evidence="2 3">KHT3</strain>
    </source>
</reference>
<dbReference type="Proteomes" id="UP000184130">
    <property type="component" value="Unassembled WGS sequence"/>
</dbReference>